<dbReference type="InterPro" id="IPR000160">
    <property type="entry name" value="GGDEF_dom"/>
</dbReference>
<dbReference type="Proteomes" id="UP000070188">
    <property type="component" value="Unassembled WGS sequence"/>
</dbReference>
<gene>
    <name evidence="5" type="ORF">LI90_636</name>
</gene>
<feature type="transmembrane region" description="Helical" evidence="3">
    <location>
        <begin position="6"/>
        <end position="26"/>
    </location>
</feature>
<dbReference type="PANTHER" id="PTHR45138:SF9">
    <property type="entry name" value="DIGUANYLATE CYCLASE DGCM-RELATED"/>
    <property type="match status" value="1"/>
</dbReference>
<reference evidence="6" key="1">
    <citation type="submission" date="2015-04" db="EMBL/GenBank/DDBJ databases">
        <title>Physiological reanalysis, assessment of diazotrophy, and genome sequences of multiple isolates of Streptomyces thermoautotrophicus.</title>
        <authorList>
            <person name="MacKellar D.C."/>
            <person name="Lieber L."/>
            <person name="Norman J."/>
            <person name="Bolger A."/>
            <person name="Tobin C."/>
            <person name="Murray J.W."/>
            <person name="Chang R."/>
            <person name="Ford T."/>
            <person name="Nguyen P.Q."/>
            <person name="Woodward J."/>
            <person name="Permingeat H."/>
            <person name="Joshi N.S."/>
            <person name="Silver P.A."/>
            <person name="Usadel B."/>
            <person name="Rutherford A.W."/>
            <person name="Friesen M."/>
            <person name="Prell J."/>
        </authorList>
    </citation>
    <scope>NUCLEOTIDE SEQUENCE [LARGE SCALE GENOMIC DNA]</scope>
    <source>
        <strain evidence="6">H1</strain>
    </source>
</reference>
<dbReference type="InterPro" id="IPR029787">
    <property type="entry name" value="Nucleotide_cyclase"/>
</dbReference>
<comment type="caution">
    <text evidence="5">The sequence shown here is derived from an EMBL/GenBank/DDBJ whole genome shotgun (WGS) entry which is preliminary data.</text>
</comment>
<dbReference type="FunFam" id="3.30.70.270:FF:000001">
    <property type="entry name" value="Diguanylate cyclase domain protein"/>
    <property type="match status" value="1"/>
</dbReference>
<dbReference type="Gene3D" id="3.30.70.270">
    <property type="match status" value="1"/>
</dbReference>
<feature type="domain" description="GGDEF" evidence="4">
    <location>
        <begin position="88"/>
        <end position="222"/>
    </location>
</feature>
<dbReference type="EMBL" id="LAXD01000001">
    <property type="protein sequence ID" value="KWW99005.1"/>
    <property type="molecule type" value="Genomic_DNA"/>
</dbReference>
<name>A0A132MMP9_9ACTN</name>
<keyword evidence="3" id="KW-1133">Transmembrane helix</keyword>
<dbReference type="GO" id="GO:0043709">
    <property type="term" value="P:cell adhesion involved in single-species biofilm formation"/>
    <property type="evidence" value="ECO:0007669"/>
    <property type="project" value="TreeGrafter"/>
</dbReference>
<evidence type="ECO:0000259" key="4">
    <source>
        <dbReference type="PROSITE" id="PS50887"/>
    </source>
</evidence>
<dbReference type="PATRIC" id="fig|1469144.10.peg.738"/>
<keyword evidence="6" id="KW-1185">Reference proteome</keyword>
<dbReference type="InterPro" id="IPR043128">
    <property type="entry name" value="Rev_trsase/Diguanyl_cyclase"/>
</dbReference>
<dbReference type="GO" id="GO:0052621">
    <property type="term" value="F:diguanylate cyclase activity"/>
    <property type="evidence" value="ECO:0007669"/>
    <property type="project" value="TreeGrafter"/>
</dbReference>
<dbReference type="CDD" id="cd01949">
    <property type="entry name" value="GGDEF"/>
    <property type="match status" value="1"/>
</dbReference>
<dbReference type="STRING" id="1469144.LI90_636"/>
<dbReference type="NCBIfam" id="TIGR00254">
    <property type="entry name" value="GGDEF"/>
    <property type="match status" value="1"/>
</dbReference>
<feature type="region of interest" description="Disordered" evidence="2">
    <location>
        <begin position="228"/>
        <end position="260"/>
    </location>
</feature>
<dbReference type="PROSITE" id="PS50887">
    <property type="entry name" value="GGDEF"/>
    <property type="match status" value="1"/>
</dbReference>
<feature type="coiled-coil region" evidence="1">
    <location>
        <begin position="30"/>
        <end position="57"/>
    </location>
</feature>
<proteinExistence type="predicted"/>
<evidence type="ECO:0000256" key="1">
    <source>
        <dbReference type="SAM" id="Coils"/>
    </source>
</evidence>
<dbReference type="RefSeq" id="WP_244884164.1">
    <property type="nucleotide sequence ID" value="NZ_LAXD01000001.1"/>
</dbReference>
<keyword evidence="1" id="KW-0175">Coiled coil</keyword>
<dbReference type="SUPFAM" id="SSF55073">
    <property type="entry name" value="Nucleotide cyclase"/>
    <property type="match status" value="1"/>
</dbReference>
<dbReference type="Pfam" id="PF00990">
    <property type="entry name" value="GGDEF"/>
    <property type="match status" value="1"/>
</dbReference>
<evidence type="ECO:0000313" key="6">
    <source>
        <dbReference type="Proteomes" id="UP000070188"/>
    </source>
</evidence>
<evidence type="ECO:0000256" key="3">
    <source>
        <dbReference type="SAM" id="Phobius"/>
    </source>
</evidence>
<keyword evidence="3" id="KW-0812">Transmembrane</keyword>
<dbReference type="AlphaFoldDB" id="A0A132MMP9"/>
<keyword evidence="3" id="KW-0472">Membrane</keyword>
<dbReference type="GO" id="GO:0005886">
    <property type="term" value="C:plasma membrane"/>
    <property type="evidence" value="ECO:0007669"/>
    <property type="project" value="TreeGrafter"/>
</dbReference>
<dbReference type="InterPro" id="IPR050469">
    <property type="entry name" value="Diguanylate_Cyclase"/>
</dbReference>
<evidence type="ECO:0000313" key="5">
    <source>
        <dbReference type="EMBL" id="KWW99005.1"/>
    </source>
</evidence>
<sequence>MSLLEIGLTGIALVLGAMLASTMLAYRRLRESTYRELEELRHEITSLERSRDELARLSVTDPLTGLWNYRYLQMALEREVERATRFGRPLSILMLDLDGFSEINRRFGHQRGGAVLREFAQRVELETRQVDTLARYGGEEFVLILPETPADGAANVAERICYAVRKHPFGGSGEEPLHLTVSIGAAVYPFDGDHAATLLRTADQALYAAKQAGRDRWCLAGREPVGPTTPPFGLAVPHGGPARGDRPERASSAPEVAPGA</sequence>
<dbReference type="SMART" id="SM00267">
    <property type="entry name" value="GGDEF"/>
    <property type="match status" value="1"/>
</dbReference>
<evidence type="ECO:0000256" key="2">
    <source>
        <dbReference type="SAM" id="MobiDB-lite"/>
    </source>
</evidence>
<dbReference type="GO" id="GO:1902201">
    <property type="term" value="P:negative regulation of bacterial-type flagellum-dependent cell motility"/>
    <property type="evidence" value="ECO:0007669"/>
    <property type="project" value="TreeGrafter"/>
</dbReference>
<protein>
    <submittedName>
        <fullName evidence="5">Diguanylate cyclase with GAF sensor</fullName>
    </submittedName>
</protein>
<accession>A0A132MMP9</accession>
<dbReference type="PANTHER" id="PTHR45138">
    <property type="entry name" value="REGULATORY COMPONENTS OF SENSORY TRANSDUCTION SYSTEM"/>
    <property type="match status" value="1"/>
</dbReference>
<organism evidence="5 6">
    <name type="scientific">Carbonactinospora thermoautotrophica</name>
    <dbReference type="NCBI Taxonomy" id="1469144"/>
    <lineage>
        <taxon>Bacteria</taxon>
        <taxon>Bacillati</taxon>
        <taxon>Actinomycetota</taxon>
        <taxon>Actinomycetes</taxon>
        <taxon>Kitasatosporales</taxon>
        <taxon>Carbonactinosporaceae</taxon>
        <taxon>Carbonactinospora</taxon>
    </lineage>
</organism>